<proteinExistence type="predicted"/>
<dbReference type="GO" id="GO:0031445">
    <property type="term" value="P:regulation of heterochromatin formation"/>
    <property type="evidence" value="ECO:0007669"/>
    <property type="project" value="TreeGrafter"/>
</dbReference>
<evidence type="ECO:0000256" key="4">
    <source>
        <dbReference type="SAM" id="Phobius"/>
    </source>
</evidence>
<name>A0A8E0S4D2_9TREM</name>
<keyword evidence="4" id="KW-1133">Transmembrane helix</keyword>
<organism evidence="6 7">
    <name type="scientific">Fasciolopsis buskii</name>
    <dbReference type="NCBI Taxonomy" id="27845"/>
    <lineage>
        <taxon>Eukaryota</taxon>
        <taxon>Metazoa</taxon>
        <taxon>Spiralia</taxon>
        <taxon>Lophotrochozoa</taxon>
        <taxon>Platyhelminthes</taxon>
        <taxon>Trematoda</taxon>
        <taxon>Digenea</taxon>
        <taxon>Plagiorchiida</taxon>
        <taxon>Echinostomata</taxon>
        <taxon>Echinostomatoidea</taxon>
        <taxon>Fasciolidae</taxon>
        <taxon>Fasciolopsis</taxon>
    </lineage>
</organism>
<dbReference type="GO" id="GO:0045740">
    <property type="term" value="P:positive regulation of DNA replication"/>
    <property type="evidence" value="ECO:0007669"/>
    <property type="project" value="TreeGrafter"/>
</dbReference>
<sequence>LQSGQFPNLPSGSSEDDGTICKNNPGGLPAVNRMIYCVMDNKRADVVGTNIRFGLHPPGPFYLPAAVLQRRSGVSLSRDRIKQFIWHTCELSDGFFVPKPTVLQRYGLFPHGPLTWHDFYLPPEPNWSELMKYSLQEQIERAQRSVIERDWLQIRRREDLELADLVPLPDLPEFCTRLSSTAIGSALQLLEFFHIFGPALNLLVPKSTDHSRGDNGLLSWDVLERALVDSDPCGPLADLFITLLLAIRRLDTDFSSKRAVMGIHPVIYAAASVVAAAEVGAPFSLSVMSNTCTADWTTLFDDLLLTPGDVSVNTMKLLRDAASAARFNELVAIPYLYLWHGTCRSSRTLHQQLSEAVATTRKEDQSSVTVGPSRTTYTRAVTLAALNGATALCTLDRLGLTSAIRLYMTTAAARGGCWRGPARSCMGPLDDPAFMLCREHGDLLRKLDTGEFCLIGCSLGYLFFVINRFTPVLSSFSYFIFSFIIIIIVQR</sequence>
<feature type="domain" description="DDT" evidence="5">
    <location>
        <begin position="180"/>
        <end position="253"/>
    </location>
</feature>
<evidence type="ECO:0000313" key="7">
    <source>
        <dbReference type="Proteomes" id="UP000728185"/>
    </source>
</evidence>
<feature type="non-terminal residue" evidence="6">
    <location>
        <position position="1"/>
    </location>
</feature>
<evidence type="ECO:0000256" key="2">
    <source>
        <dbReference type="ARBA" id="ARBA00023242"/>
    </source>
</evidence>
<evidence type="ECO:0000313" key="6">
    <source>
        <dbReference type="EMBL" id="KAA0196250.1"/>
    </source>
</evidence>
<dbReference type="GO" id="GO:0000228">
    <property type="term" value="C:nuclear chromosome"/>
    <property type="evidence" value="ECO:0007669"/>
    <property type="project" value="TreeGrafter"/>
</dbReference>
<comment type="caution">
    <text evidence="6">The sequence shown here is derived from an EMBL/GenBank/DDBJ whole genome shotgun (WGS) entry which is preliminary data.</text>
</comment>
<dbReference type="Proteomes" id="UP000728185">
    <property type="component" value="Unassembled WGS sequence"/>
</dbReference>
<evidence type="ECO:0000256" key="1">
    <source>
        <dbReference type="ARBA" id="ARBA00004123"/>
    </source>
</evidence>
<dbReference type="GO" id="GO:0008623">
    <property type="term" value="C:CHRAC"/>
    <property type="evidence" value="ECO:0007669"/>
    <property type="project" value="TreeGrafter"/>
</dbReference>
<reference evidence="6" key="1">
    <citation type="submission" date="2019-05" db="EMBL/GenBank/DDBJ databases">
        <title>Annotation for the trematode Fasciolopsis buski.</title>
        <authorList>
            <person name="Choi Y.-J."/>
        </authorList>
    </citation>
    <scope>NUCLEOTIDE SEQUENCE</scope>
    <source>
        <strain evidence="6">HT</strain>
        <tissue evidence="6">Whole worm</tissue>
    </source>
</reference>
<dbReference type="InterPro" id="IPR018501">
    <property type="entry name" value="DDT_dom"/>
</dbReference>
<dbReference type="EMBL" id="LUCM01003152">
    <property type="protein sequence ID" value="KAA0196250.1"/>
    <property type="molecule type" value="Genomic_DNA"/>
</dbReference>
<dbReference type="GO" id="GO:0003677">
    <property type="term" value="F:DNA binding"/>
    <property type="evidence" value="ECO:0007669"/>
    <property type="project" value="TreeGrafter"/>
</dbReference>
<feature type="compositionally biased region" description="Polar residues" evidence="3">
    <location>
        <begin position="1"/>
        <end position="13"/>
    </location>
</feature>
<dbReference type="PANTHER" id="PTHR46510:SF1">
    <property type="entry name" value="BROMODOMAIN ADJACENT TO ZINC FINGER DOMAIN PROTEIN 1A"/>
    <property type="match status" value="1"/>
</dbReference>
<keyword evidence="2" id="KW-0539">Nucleus</keyword>
<dbReference type="PANTHER" id="PTHR46510">
    <property type="entry name" value="BROMODOMAIN ADJACENT TO ZINC FINGER DOMAIN PROTEIN 1A"/>
    <property type="match status" value="1"/>
</dbReference>
<feature type="region of interest" description="Disordered" evidence="3">
    <location>
        <begin position="1"/>
        <end position="21"/>
    </location>
</feature>
<accession>A0A8E0S4D2</accession>
<protein>
    <recommendedName>
        <fullName evidence="5">DDT domain-containing protein</fullName>
    </recommendedName>
</protein>
<dbReference type="PROSITE" id="PS50827">
    <property type="entry name" value="DDT"/>
    <property type="match status" value="1"/>
</dbReference>
<dbReference type="Pfam" id="PF02791">
    <property type="entry name" value="DDT"/>
    <property type="match status" value="1"/>
</dbReference>
<dbReference type="GO" id="GO:0006355">
    <property type="term" value="P:regulation of DNA-templated transcription"/>
    <property type="evidence" value="ECO:0007669"/>
    <property type="project" value="TreeGrafter"/>
</dbReference>
<keyword evidence="4" id="KW-0472">Membrane</keyword>
<evidence type="ECO:0000259" key="5">
    <source>
        <dbReference type="PROSITE" id="PS50827"/>
    </source>
</evidence>
<feature type="transmembrane region" description="Helical" evidence="4">
    <location>
        <begin position="472"/>
        <end position="489"/>
    </location>
</feature>
<dbReference type="AlphaFoldDB" id="A0A8E0S4D2"/>
<dbReference type="OrthoDB" id="332390at2759"/>
<keyword evidence="4" id="KW-0812">Transmembrane</keyword>
<dbReference type="InterPro" id="IPR047171">
    <property type="entry name" value="BAZ1A"/>
</dbReference>
<dbReference type="GO" id="GO:0006338">
    <property type="term" value="P:chromatin remodeling"/>
    <property type="evidence" value="ECO:0007669"/>
    <property type="project" value="InterPro"/>
</dbReference>
<evidence type="ECO:0000256" key="3">
    <source>
        <dbReference type="SAM" id="MobiDB-lite"/>
    </source>
</evidence>
<comment type="subcellular location">
    <subcellularLocation>
        <location evidence="1">Nucleus</location>
    </subcellularLocation>
</comment>
<keyword evidence="7" id="KW-1185">Reference proteome</keyword>
<dbReference type="SMART" id="SM00571">
    <property type="entry name" value="DDT"/>
    <property type="match status" value="1"/>
</dbReference>
<gene>
    <name evidence="6" type="ORF">FBUS_10637</name>
</gene>